<dbReference type="InterPro" id="IPR023546">
    <property type="entry name" value="MGMT"/>
</dbReference>
<dbReference type="InterPro" id="IPR036631">
    <property type="entry name" value="MGMT_N_sf"/>
</dbReference>
<dbReference type="NCBIfam" id="TIGR00589">
    <property type="entry name" value="ogt"/>
    <property type="match status" value="1"/>
</dbReference>
<dbReference type="AlphaFoldDB" id="A0A645I533"/>
<evidence type="ECO:0000256" key="9">
    <source>
        <dbReference type="ARBA" id="ARBA00049348"/>
    </source>
</evidence>
<dbReference type="Gene3D" id="3.30.160.70">
    <property type="entry name" value="Methylated DNA-protein cysteine methyltransferase domain"/>
    <property type="match status" value="1"/>
</dbReference>
<comment type="similarity">
    <text evidence="2">Belongs to the MGMT family.</text>
</comment>
<feature type="domain" description="Methylated-DNA-[protein]-cysteine S-methyltransferase DNA binding" evidence="10">
    <location>
        <begin position="83"/>
        <end position="162"/>
    </location>
</feature>
<reference evidence="11" key="1">
    <citation type="submission" date="2019-08" db="EMBL/GenBank/DDBJ databases">
        <authorList>
            <person name="Kucharzyk K."/>
            <person name="Murdoch R.W."/>
            <person name="Higgins S."/>
            <person name="Loffler F."/>
        </authorList>
    </citation>
    <scope>NUCLEOTIDE SEQUENCE</scope>
</reference>
<dbReference type="InterPro" id="IPR001497">
    <property type="entry name" value="MethylDNA_cys_MeTrfase_AS"/>
</dbReference>
<dbReference type="EMBL" id="VSSQ01106709">
    <property type="protein sequence ID" value="MPN46220.1"/>
    <property type="molecule type" value="Genomic_DNA"/>
</dbReference>
<dbReference type="Pfam" id="PF01035">
    <property type="entry name" value="DNA_binding_1"/>
    <property type="match status" value="1"/>
</dbReference>
<keyword evidence="8" id="KW-0234">DNA repair</keyword>
<dbReference type="InterPro" id="IPR036217">
    <property type="entry name" value="MethylDNA_cys_MeTrfase_DNAb"/>
</dbReference>
<dbReference type="GO" id="GO:0032259">
    <property type="term" value="P:methylation"/>
    <property type="evidence" value="ECO:0007669"/>
    <property type="project" value="UniProtKB-KW"/>
</dbReference>
<evidence type="ECO:0000256" key="8">
    <source>
        <dbReference type="ARBA" id="ARBA00023204"/>
    </source>
</evidence>
<dbReference type="SUPFAM" id="SSF46767">
    <property type="entry name" value="Methylated DNA-protein cysteine methyltransferase, C-terminal domain"/>
    <property type="match status" value="1"/>
</dbReference>
<organism evidence="11">
    <name type="scientific">bioreactor metagenome</name>
    <dbReference type="NCBI Taxonomy" id="1076179"/>
    <lineage>
        <taxon>unclassified sequences</taxon>
        <taxon>metagenomes</taxon>
        <taxon>ecological metagenomes</taxon>
    </lineage>
</organism>
<gene>
    <name evidence="11" type="primary">ogt_51</name>
    <name evidence="11" type="ORF">SDC9_193803</name>
</gene>
<dbReference type="FunFam" id="1.10.10.10:FF:000214">
    <property type="entry name" value="Methylated-DNA--protein-cysteine methyltransferase"/>
    <property type="match status" value="1"/>
</dbReference>
<evidence type="ECO:0000256" key="6">
    <source>
        <dbReference type="ARBA" id="ARBA00022679"/>
    </source>
</evidence>
<dbReference type="Gene3D" id="1.10.10.10">
    <property type="entry name" value="Winged helix-like DNA-binding domain superfamily/Winged helix DNA-binding domain"/>
    <property type="match status" value="1"/>
</dbReference>
<evidence type="ECO:0000256" key="2">
    <source>
        <dbReference type="ARBA" id="ARBA00008711"/>
    </source>
</evidence>
<dbReference type="PANTHER" id="PTHR10815">
    <property type="entry name" value="METHYLATED-DNA--PROTEIN-CYSTEINE METHYLTRANSFERASE"/>
    <property type="match status" value="1"/>
</dbReference>
<keyword evidence="7" id="KW-0227">DNA damage</keyword>
<keyword evidence="4" id="KW-0963">Cytoplasm</keyword>
<protein>
    <recommendedName>
        <fullName evidence="3">methylated-DNA--[protein]-cysteine S-methyltransferase</fullName>
        <ecNumber evidence="3">2.1.1.63</ecNumber>
    </recommendedName>
</protein>
<dbReference type="EC" id="2.1.1.63" evidence="3"/>
<sequence>MKQTNSEMNDLDRIQLQTPIGTLVIAARNGVVLEIEHAGAGAETLPLASEKEPVLNQAAAELKAYFAGQTRTFCFAMRSEGTAFQQNVWKALLRIPYGETRTYGEIASAIGNPKASRAVGMACNRNPLMIAVPCHRVIGADGTLTGYALGTELKRILLDLEQNQK</sequence>
<dbReference type="InterPro" id="IPR036388">
    <property type="entry name" value="WH-like_DNA-bd_sf"/>
</dbReference>
<accession>A0A645I533</accession>
<evidence type="ECO:0000256" key="7">
    <source>
        <dbReference type="ARBA" id="ARBA00022763"/>
    </source>
</evidence>
<keyword evidence="6 11" id="KW-0808">Transferase</keyword>
<dbReference type="HAMAP" id="MF_00772">
    <property type="entry name" value="OGT"/>
    <property type="match status" value="1"/>
</dbReference>
<evidence type="ECO:0000256" key="1">
    <source>
        <dbReference type="ARBA" id="ARBA00001286"/>
    </source>
</evidence>
<comment type="catalytic activity">
    <reaction evidence="1">
        <text>a 4-O-methyl-thymidine in DNA + L-cysteinyl-[protein] = a thymidine in DNA + S-methyl-L-cysteinyl-[protein]</text>
        <dbReference type="Rhea" id="RHEA:53428"/>
        <dbReference type="Rhea" id="RHEA-COMP:10131"/>
        <dbReference type="Rhea" id="RHEA-COMP:10132"/>
        <dbReference type="Rhea" id="RHEA-COMP:13555"/>
        <dbReference type="Rhea" id="RHEA-COMP:13556"/>
        <dbReference type="ChEBI" id="CHEBI:29950"/>
        <dbReference type="ChEBI" id="CHEBI:82612"/>
        <dbReference type="ChEBI" id="CHEBI:137386"/>
        <dbReference type="ChEBI" id="CHEBI:137387"/>
        <dbReference type="EC" id="2.1.1.63"/>
    </reaction>
</comment>
<dbReference type="GO" id="GO:0006281">
    <property type="term" value="P:DNA repair"/>
    <property type="evidence" value="ECO:0007669"/>
    <property type="project" value="UniProtKB-KW"/>
</dbReference>
<evidence type="ECO:0000313" key="11">
    <source>
        <dbReference type="EMBL" id="MPN46220.1"/>
    </source>
</evidence>
<dbReference type="GO" id="GO:0003908">
    <property type="term" value="F:methylated-DNA-[protein]-cysteine S-methyltransferase activity"/>
    <property type="evidence" value="ECO:0007669"/>
    <property type="project" value="UniProtKB-EC"/>
</dbReference>
<dbReference type="PROSITE" id="PS00374">
    <property type="entry name" value="MGMT"/>
    <property type="match status" value="1"/>
</dbReference>
<evidence type="ECO:0000256" key="4">
    <source>
        <dbReference type="ARBA" id="ARBA00022490"/>
    </source>
</evidence>
<evidence type="ECO:0000256" key="3">
    <source>
        <dbReference type="ARBA" id="ARBA00011918"/>
    </source>
</evidence>
<dbReference type="CDD" id="cd06445">
    <property type="entry name" value="ATase"/>
    <property type="match status" value="1"/>
</dbReference>
<comment type="catalytic activity">
    <reaction evidence="9">
        <text>a 6-O-methyl-2'-deoxyguanosine in DNA + L-cysteinyl-[protein] = S-methyl-L-cysteinyl-[protein] + a 2'-deoxyguanosine in DNA</text>
        <dbReference type="Rhea" id="RHEA:24000"/>
        <dbReference type="Rhea" id="RHEA-COMP:10131"/>
        <dbReference type="Rhea" id="RHEA-COMP:10132"/>
        <dbReference type="Rhea" id="RHEA-COMP:11367"/>
        <dbReference type="Rhea" id="RHEA-COMP:11368"/>
        <dbReference type="ChEBI" id="CHEBI:29950"/>
        <dbReference type="ChEBI" id="CHEBI:82612"/>
        <dbReference type="ChEBI" id="CHEBI:85445"/>
        <dbReference type="ChEBI" id="CHEBI:85448"/>
        <dbReference type="EC" id="2.1.1.63"/>
    </reaction>
</comment>
<dbReference type="InterPro" id="IPR014048">
    <property type="entry name" value="MethylDNA_cys_MeTrfase_DNA-bd"/>
</dbReference>
<proteinExistence type="inferred from homology"/>
<name>A0A645I533_9ZZZZ</name>
<dbReference type="PANTHER" id="PTHR10815:SF13">
    <property type="entry name" value="METHYLATED-DNA--PROTEIN-CYSTEINE METHYLTRANSFERASE"/>
    <property type="match status" value="1"/>
</dbReference>
<evidence type="ECO:0000256" key="5">
    <source>
        <dbReference type="ARBA" id="ARBA00022603"/>
    </source>
</evidence>
<evidence type="ECO:0000259" key="10">
    <source>
        <dbReference type="Pfam" id="PF01035"/>
    </source>
</evidence>
<comment type="caution">
    <text evidence="11">The sequence shown here is derived from an EMBL/GenBank/DDBJ whole genome shotgun (WGS) entry which is preliminary data.</text>
</comment>
<dbReference type="SUPFAM" id="SSF53155">
    <property type="entry name" value="Methylated DNA-protein cysteine methyltransferase domain"/>
    <property type="match status" value="1"/>
</dbReference>
<keyword evidence="5 11" id="KW-0489">Methyltransferase</keyword>